<organism evidence="2 3">
    <name type="scientific">Monilinia vaccinii-corymbosi</name>
    <dbReference type="NCBI Taxonomy" id="61207"/>
    <lineage>
        <taxon>Eukaryota</taxon>
        <taxon>Fungi</taxon>
        <taxon>Dikarya</taxon>
        <taxon>Ascomycota</taxon>
        <taxon>Pezizomycotina</taxon>
        <taxon>Leotiomycetes</taxon>
        <taxon>Helotiales</taxon>
        <taxon>Sclerotiniaceae</taxon>
        <taxon>Monilinia</taxon>
    </lineage>
</organism>
<dbReference type="EMBL" id="CP063410">
    <property type="protein sequence ID" value="QSZ35744.1"/>
    <property type="molecule type" value="Genomic_DNA"/>
</dbReference>
<evidence type="ECO:0000313" key="3">
    <source>
        <dbReference type="Proteomes" id="UP000672032"/>
    </source>
</evidence>
<reference evidence="2" key="1">
    <citation type="submission" date="2020-10" db="EMBL/GenBank/DDBJ databases">
        <title>Genome Sequence of Monilinia vaccinii-corymbosi Sheds Light on Mummy Berry Disease Infection of Blueberry and Mating Type.</title>
        <authorList>
            <person name="Yow A.G."/>
            <person name="Zhang Y."/>
            <person name="Bansal K."/>
            <person name="Eacker S.M."/>
            <person name="Sullivan S."/>
            <person name="Liachko I."/>
            <person name="Cubeta M.A."/>
            <person name="Rollins J.A."/>
            <person name="Ashrafi H."/>
        </authorList>
    </citation>
    <scope>NUCLEOTIDE SEQUENCE</scope>
    <source>
        <strain evidence="2">RL-1</strain>
    </source>
</reference>
<dbReference type="Proteomes" id="UP000672032">
    <property type="component" value="Chromosome 6"/>
</dbReference>
<feature type="region of interest" description="Disordered" evidence="1">
    <location>
        <begin position="151"/>
        <end position="187"/>
    </location>
</feature>
<accession>A0A8A3PLA1</accession>
<sequence>MNAFHGKDLASVAFQKELERLAPSYTPRDLQSDKHSLTSSLMYEISTAHQQYGAFEGEYLEDTQDQPELRSFLDLNMVRNMQHATRELFEMTSNRWRSPYAMTHPPFGYFKFIYSPCGMIDYYSCFNVQEVVNLSMSNVVTYPRPSSSWLNVVPGTSTKAGSESETSENTDNRTRQPDTNSLTENSDATSILSDSSFIAQLDSSMTPMKTVYIPPHKRVDPIAARPRTQSESSVPASKSDISGREKKYPSLEFSLRQKNAKIGLGTRSQFWASVTMV</sequence>
<protein>
    <submittedName>
        <fullName evidence="2">Uncharacterized protein</fullName>
    </submittedName>
</protein>
<evidence type="ECO:0000256" key="1">
    <source>
        <dbReference type="SAM" id="MobiDB-lite"/>
    </source>
</evidence>
<feature type="compositionally biased region" description="Polar residues" evidence="1">
    <location>
        <begin position="227"/>
        <end position="240"/>
    </location>
</feature>
<feature type="region of interest" description="Disordered" evidence="1">
    <location>
        <begin position="223"/>
        <end position="245"/>
    </location>
</feature>
<gene>
    <name evidence="2" type="ORF">DSL72_006866</name>
</gene>
<keyword evidence="3" id="KW-1185">Reference proteome</keyword>
<evidence type="ECO:0000313" key="2">
    <source>
        <dbReference type="EMBL" id="QSZ35744.1"/>
    </source>
</evidence>
<dbReference type="AlphaFoldDB" id="A0A8A3PLA1"/>
<feature type="compositionally biased region" description="Polar residues" evidence="1">
    <location>
        <begin position="177"/>
        <end position="187"/>
    </location>
</feature>
<feature type="compositionally biased region" description="Polar residues" evidence="1">
    <location>
        <begin position="151"/>
        <end position="169"/>
    </location>
</feature>
<name>A0A8A3PLA1_9HELO</name>
<proteinExistence type="predicted"/>
<dbReference type="OrthoDB" id="3508416at2759"/>